<organism evidence="11 12">
    <name type="scientific">Rubus argutus</name>
    <name type="common">Southern blackberry</name>
    <dbReference type="NCBI Taxonomy" id="59490"/>
    <lineage>
        <taxon>Eukaryota</taxon>
        <taxon>Viridiplantae</taxon>
        <taxon>Streptophyta</taxon>
        <taxon>Embryophyta</taxon>
        <taxon>Tracheophyta</taxon>
        <taxon>Spermatophyta</taxon>
        <taxon>Magnoliopsida</taxon>
        <taxon>eudicotyledons</taxon>
        <taxon>Gunneridae</taxon>
        <taxon>Pentapetalae</taxon>
        <taxon>rosids</taxon>
        <taxon>fabids</taxon>
        <taxon>Rosales</taxon>
        <taxon>Rosaceae</taxon>
        <taxon>Rosoideae</taxon>
        <taxon>Rosoideae incertae sedis</taxon>
        <taxon>Rubus</taxon>
    </lineage>
</organism>
<dbReference type="Pfam" id="PF13912">
    <property type="entry name" value="zf-C2H2_6"/>
    <property type="match status" value="1"/>
</dbReference>
<dbReference type="AlphaFoldDB" id="A0AAW1Y8K1"/>
<dbReference type="InterPro" id="IPR036236">
    <property type="entry name" value="Znf_C2H2_sf"/>
</dbReference>
<comment type="caution">
    <text evidence="11">The sequence shown here is derived from an EMBL/GenBank/DDBJ whole genome shotgun (WGS) entry which is preliminary data.</text>
</comment>
<dbReference type="SUPFAM" id="SSF57667">
    <property type="entry name" value="beta-beta-alpha zinc fingers"/>
    <property type="match status" value="1"/>
</dbReference>
<dbReference type="SMART" id="SM00355">
    <property type="entry name" value="ZnF_C2H2"/>
    <property type="match status" value="1"/>
</dbReference>
<dbReference type="GO" id="GO:0005634">
    <property type="term" value="C:nucleus"/>
    <property type="evidence" value="ECO:0007669"/>
    <property type="project" value="UniProtKB-SubCell"/>
</dbReference>
<dbReference type="InterPro" id="IPR052426">
    <property type="entry name" value="Plant_dev_regulator"/>
</dbReference>
<dbReference type="PROSITE" id="PS00028">
    <property type="entry name" value="ZINC_FINGER_C2H2_1"/>
    <property type="match status" value="1"/>
</dbReference>
<evidence type="ECO:0000256" key="8">
    <source>
        <dbReference type="PROSITE-ProRule" id="PRU00042"/>
    </source>
</evidence>
<protein>
    <recommendedName>
        <fullName evidence="10">C2H2-type domain-containing protein</fullName>
    </recommendedName>
</protein>
<keyword evidence="6" id="KW-0804">Transcription</keyword>
<evidence type="ECO:0000256" key="9">
    <source>
        <dbReference type="SAM" id="MobiDB-lite"/>
    </source>
</evidence>
<evidence type="ECO:0000256" key="4">
    <source>
        <dbReference type="ARBA" id="ARBA00022833"/>
    </source>
</evidence>
<comment type="subcellular location">
    <subcellularLocation>
        <location evidence="1">Nucleus</location>
    </subcellularLocation>
</comment>
<proteinExistence type="predicted"/>
<dbReference type="PANTHER" id="PTHR45801">
    <property type="entry name" value="OS07G0101800 PROTEIN"/>
    <property type="match status" value="1"/>
</dbReference>
<keyword evidence="5" id="KW-0805">Transcription regulation</keyword>
<dbReference type="InterPro" id="IPR013087">
    <property type="entry name" value="Znf_C2H2_type"/>
</dbReference>
<dbReference type="GO" id="GO:0008270">
    <property type="term" value="F:zinc ion binding"/>
    <property type="evidence" value="ECO:0007669"/>
    <property type="project" value="UniProtKB-KW"/>
</dbReference>
<keyword evidence="4" id="KW-0862">Zinc</keyword>
<keyword evidence="7" id="KW-0539">Nucleus</keyword>
<keyword evidence="12" id="KW-1185">Reference proteome</keyword>
<evidence type="ECO:0000259" key="10">
    <source>
        <dbReference type="PROSITE" id="PS50157"/>
    </source>
</evidence>
<reference evidence="11 12" key="1">
    <citation type="journal article" date="2023" name="G3 (Bethesda)">
        <title>A chromosome-length genome assembly and annotation of blackberry (Rubus argutus, cv. 'Hillquist').</title>
        <authorList>
            <person name="Bruna T."/>
            <person name="Aryal R."/>
            <person name="Dudchenko O."/>
            <person name="Sargent D.J."/>
            <person name="Mead D."/>
            <person name="Buti M."/>
            <person name="Cavallini A."/>
            <person name="Hytonen T."/>
            <person name="Andres J."/>
            <person name="Pham M."/>
            <person name="Weisz D."/>
            <person name="Mascagni F."/>
            <person name="Usai G."/>
            <person name="Natali L."/>
            <person name="Bassil N."/>
            <person name="Fernandez G.E."/>
            <person name="Lomsadze A."/>
            <person name="Armour M."/>
            <person name="Olukolu B."/>
            <person name="Poorten T."/>
            <person name="Britton C."/>
            <person name="Davik J."/>
            <person name="Ashrafi H."/>
            <person name="Aiden E.L."/>
            <person name="Borodovsky M."/>
            <person name="Worthington M."/>
        </authorList>
    </citation>
    <scope>NUCLEOTIDE SEQUENCE [LARGE SCALE GENOMIC DNA]</scope>
    <source>
        <strain evidence="11">PI 553951</strain>
    </source>
</reference>
<evidence type="ECO:0000256" key="2">
    <source>
        <dbReference type="ARBA" id="ARBA00022723"/>
    </source>
</evidence>
<dbReference type="PROSITE" id="PS50157">
    <property type="entry name" value="ZINC_FINGER_C2H2_2"/>
    <property type="match status" value="1"/>
</dbReference>
<evidence type="ECO:0000256" key="6">
    <source>
        <dbReference type="ARBA" id="ARBA00023163"/>
    </source>
</evidence>
<dbReference type="Gene3D" id="3.30.160.60">
    <property type="entry name" value="Classic Zinc Finger"/>
    <property type="match status" value="1"/>
</dbReference>
<dbReference type="Proteomes" id="UP001457282">
    <property type="component" value="Unassembled WGS sequence"/>
</dbReference>
<sequence>MDCVKLRFGREEDLSDISSWSSKNFTCSFCKREFKSAQALGGHMNVHRRDRARLRLLPPNLILSSSSSSEYSPYPNPKPSPNPKSYFSSSSLPSSSSSLSGANRYFPQLLSTSGSTYMSTPSSGTSDHKNRKLMIFDSGSHQHRVPAFLNPNKGIMRGSALDYEAGDQLNGFSGFAQKHHLDDDFKALKEDKKHINMIRVDLNMGLRIKDPNYKEEVDLELRLGHL</sequence>
<evidence type="ECO:0000256" key="5">
    <source>
        <dbReference type="ARBA" id="ARBA00023015"/>
    </source>
</evidence>
<dbReference type="EMBL" id="JBEDUW010000002">
    <property type="protein sequence ID" value="KAK9945147.1"/>
    <property type="molecule type" value="Genomic_DNA"/>
</dbReference>
<evidence type="ECO:0000256" key="7">
    <source>
        <dbReference type="ARBA" id="ARBA00023242"/>
    </source>
</evidence>
<feature type="domain" description="C2H2-type" evidence="10">
    <location>
        <begin position="25"/>
        <end position="52"/>
    </location>
</feature>
<evidence type="ECO:0000313" key="11">
    <source>
        <dbReference type="EMBL" id="KAK9945147.1"/>
    </source>
</evidence>
<evidence type="ECO:0000313" key="12">
    <source>
        <dbReference type="Proteomes" id="UP001457282"/>
    </source>
</evidence>
<keyword evidence="2" id="KW-0479">Metal-binding</keyword>
<evidence type="ECO:0000256" key="3">
    <source>
        <dbReference type="ARBA" id="ARBA00022771"/>
    </source>
</evidence>
<accession>A0AAW1Y8K1</accession>
<name>A0AAW1Y8K1_RUBAR</name>
<dbReference type="PANTHER" id="PTHR45801:SF110">
    <property type="entry name" value="TRANSCRIPTIONAL REGULATOR SUPERMAN"/>
    <property type="match status" value="1"/>
</dbReference>
<feature type="region of interest" description="Disordered" evidence="9">
    <location>
        <begin position="66"/>
        <end position="91"/>
    </location>
</feature>
<gene>
    <name evidence="11" type="ORF">M0R45_010676</name>
</gene>
<keyword evidence="3 8" id="KW-0863">Zinc-finger</keyword>
<evidence type="ECO:0000256" key="1">
    <source>
        <dbReference type="ARBA" id="ARBA00004123"/>
    </source>
</evidence>